<keyword evidence="1" id="KW-0472">Membrane</keyword>
<dbReference type="EMBL" id="PGOL01000657">
    <property type="protein sequence ID" value="PKI66831.1"/>
    <property type="molecule type" value="Genomic_DNA"/>
</dbReference>
<name>A0A2I0KE89_PUNGR</name>
<protein>
    <submittedName>
        <fullName evidence="2">Uncharacterized protein</fullName>
    </submittedName>
</protein>
<dbReference type="Proteomes" id="UP000233551">
    <property type="component" value="Unassembled WGS sequence"/>
</dbReference>
<feature type="transmembrane region" description="Helical" evidence="1">
    <location>
        <begin position="53"/>
        <end position="73"/>
    </location>
</feature>
<gene>
    <name evidence="2" type="ORF">CRG98_012837</name>
</gene>
<comment type="caution">
    <text evidence="2">The sequence shown here is derived from an EMBL/GenBank/DDBJ whole genome shotgun (WGS) entry which is preliminary data.</text>
</comment>
<organism evidence="2 3">
    <name type="scientific">Punica granatum</name>
    <name type="common">Pomegranate</name>
    <dbReference type="NCBI Taxonomy" id="22663"/>
    <lineage>
        <taxon>Eukaryota</taxon>
        <taxon>Viridiplantae</taxon>
        <taxon>Streptophyta</taxon>
        <taxon>Embryophyta</taxon>
        <taxon>Tracheophyta</taxon>
        <taxon>Spermatophyta</taxon>
        <taxon>Magnoliopsida</taxon>
        <taxon>eudicotyledons</taxon>
        <taxon>Gunneridae</taxon>
        <taxon>Pentapetalae</taxon>
        <taxon>rosids</taxon>
        <taxon>malvids</taxon>
        <taxon>Myrtales</taxon>
        <taxon>Lythraceae</taxon>
        <taxon>Punica</taxon>
    </lineage>
</organism>
<evidence type="ECO:0000313" key="3">
    <source>
        <dbReference type="Proteomes" id="UP000233551"/>
    </source>
</evidence>
<evidence type="ECO:0000256" key="1">
    <source>
        <dbReference type="SAM" id="Phobius"/>
    </source>
</evidence>
<accession>A0A2I0KE89</accession>
<dbReference type="AlphaFoldDB" id="A0A2I0KE89"/>
<keyword evidence="1" id="KW-1133">Transmembrane helix</keyword>
<keyword evidence="1" id="KW-0812">Transmembrane</keyword>
<reference evidence="2 3" key="1">
    <citation type="submission" date="2017-11" db="EMBL/GenBank/DDBJ databases">
        <title>De-novo sequencing of pomegranate (Punica granatum L.) genome.</title>
        <authorList>
            <person name="Akparov Z."/>
            <person name="Amiraslanov A."/>
            <person name="Hajiyeva S."/>
            <person name="Abbasov M."/>
            <person name="Kaur K."/>
            <person name="Hamwieh A."/>
            <person name="Solovyev V."/>
            <person name="Salamov A."/>
            <person name="Braich B."/>
            <person name="Kosarev P."/>
            <person name="Mahmoud A."/>
            <person name="Hajiyev E."/>
            <person name="Babayeva S."/>
            <person name="Izzatullayeva V."/>
            <person name="Mammadov A."/>
            <person name="Mammadov A."/>
            <person name="Sharifova S."/>
            <person name="Ojaghi J."/>
            <person name="Eynullazada K."/>
            <person name="Bayramov B."/>
            <person name="Abdulazimova A."/>
            <person name="Shahmuradov I."/>
        </authorList>
    </citation>
    <scope>NUCLEOTIDE SEQUENCE [LARGE SCALE GENOMIC DNA]</scope>
    <source>
        <strain evidence="3">cv. AG2017</strain>
        <tissue evidence="2">Leaf</tissue>
    </source>
</reference>
<keyword evidence="3" id="KW-1185">Reference proteome</keyword>
<proteinExistence type="predicted"/>
<sequence length="81" mass="9211">MAQRCQRPWDCLGLQIAPPGQYPREWGWHVFLELNDLILESVQALFHGAQLRLALFSLHLPILELLLVMLLLLKGLLLLGG</sequence>
<evidence type="ECO:0000313" key="2">
    <source>
        <dbReference type="EMBL" id="PKI66831.1"/>
    </source>
</evidence>